<evidence type="ECO:0000259" key="1">
    <source>
        <dbReference type="PROSITE" id="PS50995"/>
    </source>
</evidence>
<dbReference type="PANTHER" id="PTHR39515:SF2">
    <property type="entry name" value="HTH-TYPE TRANSCRIPTIONAL REGULATOR RV0880"/>
    <property type="match status" value="1"/>
</dbReference>
<comment type="caution">
    <text evidence="2">The sequence shown here is derived from an EMBL/GenBank/DDBJ whole genome shotgun (WGS) entry which is preliminary data.</text>
</comment>
<gene>
    <name evidence="2" type="ORF">GCM10023322_78870</name>
</gene>
<protein>
    <recommendedName>
        <fullName evidence="1">HTH marR-type domain-containing protein</fullName>
    </recommendedName>
</protein>
<dbReference type="InterPro" id="IPR036388">
    <property type="entry name" value="WH-like_DNA-bd_sf"/>
</dbReference>
<dbReference type="Proteomes" id="UP001501570">
    <property type="component" value="Unassembled WGS sequence"/>
</dbReference>
<reference evidence="3" key="1">
    <citation type="journal article" date="2019" name="Int. J. Syst. Evol. Microbiol.">
        <title>The Global Catalogue of Microorganisms (GCM) 10K type strain sequencing project: providing services to taxonomists for standard genome sequencing and annotation.</title>
        <authorList>
            <consortium name="The Broad Institute Genomics Platform"/>
            <consortium name="The Broad Institute Genome Sequencing Center for Infectious Disease"/>
            <person name="Wu L."/>
            <person name="Ma J."/>
        </authorList>
    </citation>
    <scope>NUCLEOTIDE SEQUENCE [LARGE SCALE GENOMIC DNA]</scope>
    <source>
        <strain evidence="3">JCM 18304</strain>
    </source>
</reference>
<sequence length="165" mass="18105">MLMTVDPRDPTSRLEPDPAELDSVALAAHLERLLSLIRRLSPPDISLTTASTMRTLERDGPSRLSDLAVREGVTQPAMTQLVTRLARDGYAERRGDPADARVVRVWLTERGSAVLRHRRAERARRLAELLAQLPAGDVESITAAIPALDRLVDLGQTSPTSGEVR</sequence>
<dbReference type="InterPro" id="IPR052526">
    <property type="entry name" value="HTH-type_Bedaq_tolerance"/>
</dbReference>
<dbReference type="InterPro" id="IPR036390">
    <property type="entry name" value="WH_DNA-bd_sf"/>
</dbReference>
<name>A0ABP9SQZ0_9ACTN</name>
<feature type="domain" description="HTH marR-type" evidence="1">
    <location>
        <begin position="1"/>
        <end position="153"/>
    </location>
</feature>
<dbReference type="Pfam" id="PF01047">
    <property type="entry name" value="MarR"/>
    <property type="match status" value="1"/>
</dbReference>
<organism evidence="2 3">
    <name type="scientific">Rugosimonospora acidiphila</name>
    <dbReference type="NCBI Taxonomy" id="556531"/>
    <lineage>
        <taxon>Bacteria</taxon>
        <taxon>Bacillati</taxon>
        <taxon>Actinomycetota</taxon>
        <taxon>Actinomycetes</taxon>
        <taxon>Micromonosporales</taxon>
        <taxon>Micromonosporaceae</taxon>
        <taxon>Rugosimonospora</taxon>
    </lineage>
</organism>
<proteinExistence type="predicted"/>
<accession>A0ABP9SQZ0</accession>
<keyword evidence="3" id="KW-1185">Reference proteome</keyword>
<dbReference type="SUPFAM" id="SSF46785">
    <property type="entry name" value="Winged helix' DNA-binding domain"/>
    <property type="match status" value="1"/>
</dbReference>
<dbReference type="PROSITE" id="PS50995">
    <property type="entry name" value="HTH_MARR_2"/>
    <property type="match status" value="1"/>
</dbReference>
<dbReference type="PANTHER" id="PTHR39515">
    <property type="entry name" value="CONSERVED PROTEIN"/>
    <property type="match status" value="1"/>
</dbReference>
<dbReference type="SMART" id="SM00347">
    <property type="entry name" value="HTH_MARR"/>
    <property type="match status" value="1"/>
</dbReference>
<dbReference type="Gene3D" id="1.10.10.10">
    <property type="entry name" value="Winged helix-like DNA-binding domain superfamily/Winged helix DNA-binding domain"/>
    <property type="match status" value="1"/>
</dbReference>
<evidence type="ECO:0000313" key="3">
    <source>
        <dbReference type="Proteomes" id="UP001501570"/>
    </source>
</evidence>
<dbReference type="EMBL" id="BAABJQ010000044">
    <property type="protein sequence ID" value="GAA5200606.1"/>
    <property type="molecule type" value="Genomic_DNA"/>
</dbReference>
<evidence type="ECO:0000313" key="2">
    <source>
        <dbReference type="EMBL" id="GAA5200606.1"/>
    </source>
</evidence>
<dbReference type="InterPro" id="IPR000835">
    <property type="entry name" value="HTH_MarR-typ"/>
</dbReference>